<feature type="region of interest" description="Disordered" evidence="1">
    <location>
        <begin position="586"/>
        <end position="621"/>
    </location>
</feature>
<dbReference type="GO" id="GO:0005777">
    <property type="term" value="C:peroxisome"/>
    <property type="evidence" value="ECO:0007669"/>
    <property type="project" value="InterPro"/>
</dbReference>
<gene>
    <name evidence="3" type="ORF">TRITD_5Av1G092450</name>
</gene>
<dbReference type="AlphaFoldDB" id="A0A9R0TM44"/>
<dbReference type="InterPro" id="IPR021139">
    <property type="entry name" value="NYN"/>
</dbReference>
<dbReference type="Pfam" id="PF12872">
    <property type="entry name" value="OST-HTH"/>
    <property type="match status" value="2"/>
</dbReference>
<dbReference type="EMBL" id="LT934119">
    <property type="protein sequence ID" value="VAI15371.1"/>
    <property type="molecule type" value="Genomic_DNA"/>
</dbReference>
<dbReference type="Gramene" id="TRITD5Av1G092450.3">
    <property type="protein sequence ID" value="TRITD5Av1G092450.3"/>
    <property type="gene ID" value="TRITD5Av1G092450"/>
</dbReference>
<feature type="compositionally biased region" description="Acidic residues" evidence="1">
    <location>
        <begin position="969"/>
        <end position="980"/>
    </location>
</feature>
<dbReference type="Pfam" id="PF01936">
    <property type="entry name" value="NYN"/>
    <property type="match status" value="1"/>
</dbReference>
<name>A0A9R0TM44_TRITD</name>
<dbReference type="Proteomes" id="UP000324705">
    <property type="component" value="Chromosome 5A"/>
</dbReference>
<sequence>MAPQLLLRRFPSAGAHLCRYQGHAHRRRLSSASEAAGGPGWRRQHEEESKAVKVSVWWDFENCHVPQNVNVCRVAQRVSAALRAAGVRGPLSITAFGDVVQLSRVAQEALVATGVVISHVPSSCVLPSHLLFRYTSFSLSITYMDFIIRFVVICGKNSSDRSFMADLVYWIAQNPPPAHFFLISGDKDFANILHRLRMSNYNILLACPGKTTSVLCNAATIMWPWEALVKGENFSPKRFNHPPDGLSGSWYGHYKGALDDPFVEAESEETIATPVPSDAKLCHNPKNAVTAVPKDVVDGIRETLNSYPSGVKLSILLQQLKKNNVPLGNDFFGHKKLSCLLLSMPDIVKFVTRSSALREPCVVGDNNCGRATHNDKKPPSSVSTSFPEQNCKTLSSQSIIGDRSFKQTVSENPAASAVSSSPQDVLPEDQKVCPAADMNARPESLANHKEVDAPGTPSPLGVENTVNSDGLLKRPTTRPKSSANHKEVDAAGTPSFLGVENTVDSDGLLKRIWVLWNGPESANHEVSPCHEGTSAEVADLGTPQQDCNTDQRSRLLNRIHKTSSQNRSSDVTDGSAAMTVNFSTLSDHNHSEKHAEETEKLKRDPPILQNSKPSTGPASVPLCKDGGDTSKMSKGFFSWVMRWWKFGKLDGDNSIAMKNGIDEAKTDIIEESQSLKASTCGNEQQVVNKIFTRFYFWDVLGKQLSKPIGSELVSKAKTREELVHGLQNLDCWPLKGLVEKDVSHLVHLLLSEKKWIEETPSSDFPFRLTLPQKRTRTPPNSSTTSTPPNSSTTCTPPNSSTTCTPPNSSTTSTPPNSSKFDLSSLFNVKPLEQGKYGGDKGRTNRTPNREETLSDCHKLLKDLLLQYKYGFNISIFKRHFAQKHGYELDHQKLGYADIESLLQIMPGIRVKFPRVLPAENGNDQGGSKGDGNQSNGDDSIWGELGPVSATAKTAEGVDKETCYRPPTCSEDDFSDDENQAEQEPRRGAEQSSLLKIIDSWNGSKDGSGKKHQEIDGVMDCSRSSPGYLDTLRATRQQQQTQKQYSFVSSDLEEDESKDKLVDSVLGSLQKARGAKASN</sequence>
<dbReference type="InterPro" id="IPR041966">
    <property type="entry name" value="LOTUS-like"/>
</dbReference>
<evidence type="ECO:0000259" key="2">
    <source>
        <dbReference type="PROSITE" id="PS51644"/>
    </source>
</evidence>
<protein>
    <recommendedName>
        <fullName evidence="2">HTH OST-type domain-containing protein</fullName>
    </recommendedName>
</protein>
<feature type="compositionally biased region" description="Basic and acidic residues" evidence="1">
    <location>
        <begin position="837"/>
        <end position="851"/>
    </location>
</feature>
<keyword evidence="4" id="KW-1185">Reference proteome</keyword>
<feature type="region of interest" description="Disordered" evidence="1">
    <location>
        <begin position="448"/>
        <end position="489"/>
    </location>
</feature>
<feature type="compositionally biased region" description="Polar residues" evidence="1">
    <location>
        <begin position="608"/>
        <end position="617"/>
    </location>
</feature>
<dbReference type="CDD" id="cd10910">
    <property type="entry name" value="PIN_limkain_b1_N_like"/>
    <property type="match status" value="1"/>
</dbReference>
<dbReference type="PANTHER" id="PTHR14379">
    <property type="entry name" value="LIMKAIN B LKAP"/>
    <property type="match status" value="1"/>
</dbReference>
<evidence type="ECO:0000313" key="4">
    <source>
        <dbReference type="Proteomes" id="UP000324705"/>
    </source>
</evidence>
<dbReference type="Gene3D" id="3.30.420.610">
    <property type="entry name" value="LOTUS domain-like"/>
    <property type="match status" value="2"/>
</dbReference>
<feature type="region of interest" description="Disordered" evidence="1">
    <location>
        <begin position="367"/>
        <end position="389"/>
    </location>
</feature>
<accession>A0A9R0TM44</accession>
<evidence type="ECO:0000313" key="3">
    <source>
        <dbReference type="EMBL" id="VAI15371.1"/>
    </source>
</evidence>
<evidence type="ECO:0000256" key="1">
    <source>
        <dbReference type="SAM" id="MobiDB-lite"/>
    </source>
</evidence>
<reference evidence="3 4" key="1">
    <citation type="submission" date="2017-09" db="EMBL/GenBank/DDBJ databases">
        <authorList>
            <consortium name="International Durum Wheat Genome Sequencing Consortium (IDWGSC)"/>
            <person name="Milanesi L."/>
        </authorList>
    </citation>
    <scope>NUCLEOTIDE SEQUENCE [LARGE SCALE GENOMIC DNA]</scope>
    <source>
        <strain evidence="4">cv. Svevo</strain>
    </source>
</reference>
<dbReference type="CDD" id="cd08824">
    <property type="entry name" value="LOTUS"/>
    <property type="match status" value="2"/>
</dbReference>
<feature type="compositionally biased region" description="Low complexity" evidence="1">
    <location>
        <begin position="777"/>
        <end position="818"/>
    </location>
</feature>
<dbReference type="PANTHER" id="PTHR14379:SF6">
    <property type="entry name" value="EMB|CAB71880.1"/>
    <property type="match status" value="1"/>
</dbReference>
<dbReference type="InterPro" id="IPR025605">
    <property type="entry name" value="OST-HTH/LOTUS_dom"/>
</dbReference>
<organism evidence="3 4">
    <name type="scientific">Triticum turgidum subsp. durum</name>
    <name type="common">Durum wheat</name>
    <name type="synonym">Triticum durum</name>
    <dbReference type="NCBI Taxonomy" id="4567"/>
    <lineage>
        <taxon>Eukaryota</taxon>
        <taxon>Viridiplantae</taxon>
        <taxon>Streptophyta</taxon>
        <taxon>Embryophyta</taxon>
        <taxon>Tracheophyta</taxon>
        <taxon>Spermatophyta</taxon>
        <taxon>Magnoliopsida</taxon>
        <taxon>Liliopsida</taxon>
        <taxon>Poales</taxon>
        <taxon>Poaceae</taxon>
        <taxon>BOP clade</taxon>
        <taxon>Pooideae</taxon>
        <taxon>Triticodae</taxon>
        <taxon>Triticeae</taxon>
        <taxon>Triticinae</taxon>
        <taxon>Triticum</taxon>
    </lineage>
</organism>
<feature type="region of interest" description="Disordered" evidence="1">
    <location>
        <begin position="766"/>
        <end position="851"/>
    </location>
</feature>
<dbReference type="PROSITE" id="PS51644">
    <property type="entry name" value="HTH_OST"/>
    <property type="match status" value="2"/>
</dbReference>
<dbReference type="OMA" id="GHYKAPL"/>
<dbReference type="InterPro" id="IPR024768">
    <property type="entry name" value="Marf1"/>
</dbReference>
<feature type="region of interest" description="Disordered" evidence="1">
    <location>
        <begin position="916"/>
        <end position="1058"/>
    </location>
</feature>
<dbReference type="GO" id="GO:0004540">
    <property type="term" value="F:RNA nuclease activity"/>
    <property type="evidence" value="ECO:0007669"/>
    <property type="project" value="InterPro"/>
</dbReference>
<feature type="compositionally biased region" description="Polar residues" evidence="1">
    <location>
        <begin position="380"/>
        <end position="389"/>
    </location>
</feature>
<feature type="domain" description="HTH OST-type" evidence="2">
    <location>
        <begin position="852"/>
        <end position="929"/>
    </location>
</feature>
<dbReference type="GO" id="GO:0010468">
    <property type="term" value="P:regulation of gene expression"/>
    <property type="evidence" value="ECO:0007669"/>
    <property type="project" value="InterPro"/>
</dbReference>
<feature type="domain" description="HTH OST-type" evidence="2">
    <location>
        <begin position="292"/>
        <end position="367"/>
    </location>
</feature>
<proteinExistence type="predicted"/>
<feature type="compositionally biased region" description="Basic and acidic residues" evidence="1">
    <location>
        <begin position="587"/>
        <end position="605"/>
    </location>
</feature>